<keyword evidence="1" id="KW-0472">Membrane</keyword>
<dbReference type="Proteomes" id="UP000050996">
    <property type="component" value="Unassembled WGS sequence"/>
</dbReference>
<protein>
    <submittedName>
        <fullName evidence="2">ABC transporter permease</fullName>
    </submittedName>
</protein>
<gene>
    <name evidence="2" type="ORF">AN957_16935</name>
</gene>
<feature type="transmembrane region" description="Helical" evidence="1">
    <location>
        <begin position="76"/>
        <end position="94"/>
    </location>
</feature>
<dbReference type="GO" id="GO:0140359">
    <property type="term" value="F:ABC-type transporter activity"/>
    <property type="evidence" value="ECO:0007669"/>
    <property type="project" value="InterPro"/>
</dbReference>
<evidence type="ECO:0000256" key="1">
    <source>
        <dbReference type="SAM" id="Phobius"/>
    </source>
</evidence>
<dbReference type="AlphaFoldDB" id="A0A0Q3T9Q7"/>
<comment type="caution">
    <text evidence="2">The sequence shown here is derived from an EMBL/GenBank/DDBJ whole genome shotgun (WGS) entry which is preliminary data.</text>
</comment>
<evidence type="ECO:0000313" key="3">
    <source>
        <dbReference type="Proteomes" id="UP000050996"/>
    </source>
</evidence>
<proteinExistence type="predicted"/>
<dbReference type="EMBL" id="LJIX01000006">
    <property type="protein sequence ID" value="KQL20085.1"/>
    <property type="molecule type" value="Genomic_DNA"/>
</dbReference>
<reference evidence="2 3" key="1">
    <citation type="submission" date="2015-09" db="EMBL/GenBank/DDBJ databases">
        <title>Genome sequencing project for genomic taxonomy and phylogenomics of Bacillus-like bacteria.</title>
        <authorList>
            <person name="Liu B."/>
            <person name="Wang J."/>
            <person name="Zhu Y."/>
            <person name="Liu G."/>
            <person name="Chen Q."/>
            <person name="Chen Z."/>
            <person name="Lan J."/>
            <person name="Che J."/>
            <person name="Ge C."/>
            <person name="Shi H."/>
            <person name="Pan Z."/>
            <person name="Liu X."/>
        </authorList>
    </citation>
    <scope>NUCLEOTIDE SEQUENCE [LARGE SCALE GENOMIC DNA]</scope>
    <source>
        <strain evidence="2 3">FJAT-18043</strain>
    </source>
</reference>
<feature type="transmembrane region" description="Helical" evidence="1">
    <location>
        <begin position="153"/>
        <end position="174"/>
    </location>
</feature>
<feature type="transmembrane region" description="Helical" evidence="1">
    <location>
        <begin position="230"/>
        <end position="252"/>
    </location>
</feature>
<name>A0A0Q3T9Q7_9BACI</name>
<dbReference type="PATRIC" id="fig|1637975.4.peg.3307"/>
<feature type="transmembrane region" description="Helical" evidence="1">
    <location>
        <begin position="115"/>
        <end position="141"/>
    </location>
</feature>
<dbReference type="STRING" id="1637975.AN957_16935"/>
<keyword evidence="1" id="KW-0812">Transmembrane</keyword>
<dbReference type="GO" id="GO:0005886">
    <property type="term" value="C:plasma membrane"/>
    <property type="evidence" value="ECO:0007669"/>
    <property type="project" value="UniProtKB-SubCell"/>
</dbReference>
<dbReference type="PANTHER" id="PTHR43471">
    <property type="entry name" value="ABC TRANSPORTER PERMEASE"/>
    <property type="match status" value="1"/>
</dbReference>
<feature type="transmembrane region" description="Helical" evidence="1">
    <location>
        <begin position="186"/>
        <end position="206"/>
    </location>
</feature>
<keyword evidence="3" id="KW-1185">Reference proteome</keyword>
<dbReference type="RefSeq" id="WP_053476622.1">
    <property type="nucleotide sequence ID" value="NZ_LJIX01000006.1"/>
</dbReference>
<evidence type="ECO:0000313" key="2">
    <source>
        <dbReference type="EMBL" id="KQL20085.1"/>
    </source>
</evidence>
<accession>A0A0Q3T9Q7</accession>
<organism evidence="2 3">
    <name type="scientific">Cytobacillus solani</name>
    <dbReference type="NCBI Taxonomy" id="1637975"/>
    <lineage>
        <taxon>Bacteria</taxon>
        <taxon>Bacillati</taxon>
        <taxon>Bacillota</taxon>
        <taxon>Bacilli</taxon>
        <taxon>Bacillales</taxon>
        <taxon>Bacillaceae</taxon>
        <taxon>Cytobacillus</taxon>
    </lineage>
</organism>
<sequence length="258" mass="28680">MKQWMTLLNKELLEMTRNFKWIWVPIVFILIAVMEPITAYYMPQIIDSLGDLPDGAVIELPVPSAEEVLVASLSQYNTLGLLVIILSSMGIIAGERKSGVAGLILVKPVSYTAFVTAKWAGAMLLLWISYFIGYFVSWYYVGILFDTIPFIDFIQSFFIYGLWLSFVLTITVFFNSFLKSPGAVGFLSFAAVIVLIVISGTFSKWFEWSPAQLLSYASTFIMSGPISSDVWAAIILSVSGIIMLLGGSIAIFRRKELA</sequence>
<feature type="transmembrane region" description="Helical" evidence="1">
    <location>
        <begin position="21"/>
        <end position="42"/>
    </location>
</feature>
<keyword evidence="1" id="KW-1133">Transmembrane helix</keyword>
<dbReference type="Pfam" id="PF12679">
    <property type="entry name" value="ABC2_membrane_2"/>
    <property type="match status" value="1"/>
</dbReference>